<comment type="caution">
    <text evidence="1">The sequence shown here is derived from an EMBL/GenBank/DDBJ whole genome shotgun (WGS) entry which is preliminary data.</text>
</comment>
<dbReference type="AlphaFoldDB" id="A0A4R2RPV0"/>
<gene>
    <name evidence="1" type="ORF">EDD73_108102</name>
</gene>
<keyword evidence="2" id="KW-1185">Reference proteome</keyword>
<evidence type="ECO:0000313" key="1">
    <source>
        <dbReference type="EMBL" id="TCP64749.1"/>
    </source>
</evidence>
<name>A0A4R2RPV0_9FIRM</name>
<reference evidence="1 2" key="1">
    <citation type="submission" date="2019-03" db="EMBL/GenBank/DDBJ databases">
        <title>Genomic Encyclopedia of Type Strains, Phase IV (KMG-IV): sequencing the most valuable type-strain genomes for metagenomic binning, comparative biology and taxonomic classification.</title>
        <authorList>
            <person name="Goeker M."/>
        </authorList>
    </citation>
    <scope>NUCLEOTIDE SEQUENCE [LARGE SCALE GENOMIC DNA]</scope>
    <source>
        <strain evidence="1 2">DSM 11170</strain>
    </source>
</reference>
<organism evidence="1 2">
    <name type="scientific">Heliophilum fasciatum</name>
    <dbReference type="NCBI Taxonomy" id="35700"/>
    <lineage>
        <taxon>Bacteria</taxon>
        <taxon>Bacillati</taxon>
        <taxon>Bacillota</taxon>
        <taxon>Clostridia</taxon>
        <taxon>Eubacteriales</taxon>
        <taxon>Heliobacteriaceae</taxon>
        <taxon>Heliophilum</taxon>
    </lineage>
</organism>
<evidence type="ECO:0000313" key="2">
    <source>
        <dbReference type="Proteomes" id="UP000294813"/>
    </source>
</evidence>
<protein>
    <recommendedName>
        <fullName evidence="3">MerR-like DNA binding protein</fullName>
    </recommendedName>
</protein>
<proteinExistence type="predicted"/>
<dbReference type="OrthoDB" id="1894615at2"/>
<sequence>MKPHEVIEKLKAKGIRISRATLSNWEKWGLIPASTPINGRDVAYPREAVAHAYASWALLHGNPFPGVSFTPEKVAQIRMNALTGTNEEITFFNGDPVKLVDKAFSAYWDKTKEINDFE</sequence>
<accession>A0A4R2RPV0</accession>
<dbReference type="RefSeq" id="WP_131918892.1">
    <property type="nucleotide sequence ID" value="NZ_JAOQNU010000008.1"/>
</dbReference>
<evidence type="ECO:0008006" key="3">
    <source>
        <dbReference type="Google" id="ProtNLM"/>
    </source>
</evidence>
<dbReference type="Proteomes" id="UP000294813">
    <property type="component" value="Unassembled WGS sequence"/>
</dbReference>
<dbReference type="EMBL" id="SLXT01000008">
    <property type="protein sequence ID" value="TCP64749.1"/>
    <property type="molecule type" value="Genomic_DNA"/>
</dbReference>